<feature type="region of interest" description="Disordered" evidence="1">
    <location>
        <begin position="1"/>
        <end position="73"/>
    </location>
</feature>
<dbReference type="KEGG" id="cci:CC1G_10787"/>
<dbReference type="EMBL" id="AACS02000012">
    <property type="protein sequence ID" value="EAU86896.1"/>
    <property type="molecule type" value="Genomic_DNA"/>
</dbReference>
<name>A8NMH0_COPC7</name>
<dbReference type="InParanoid" id="A8NMH0"/>
<evidence type="ECO:0000313" key="2">
    <source>
        <dbReference type="EMBL" id="EAU86896.1"/>
    </source>
</evidence>
<dbReference type="OrthoDB" id="2654423at2759"/>
<reference evidence="2 3" key="1">
    <citation type="journal article" date="2010" name="Proc. Natl. Acad. Sci. U.S.A.">
        <title>Insights into evolution of multicellular fungi from the assembled chromosomes of the mushroom Coprinopsis cinerea (Coprinus cinereus).</title>
        <authorList>
            <person name="Stajich J.E."/>
            <person name="Wilke S.K."/>
            <person name="Ahren D."/>
            <person name="Au C.H."/>
            <person name="Birren B.W."/>
            <person name="Borodovsky M."/>
            <person name="Burns C."/>
            <person name="Canback B."/>
            <person name="Casselton L.A."/>
            <person name="Cheng C.K."/>
            <person name="Deng J."/>
            <person name="Dietrich F.S."/>
            <person name="Fargo D.C."/>
            <person name="Farman M.L."/>
            <person name="Gathman A.C."/>
            <person name="Goldberg J."/>
            <person name="Guigo R."/>
            <person name="Hoegger P.J."/>
            <person name="Hooker J.B."/>
            <person name="Huggins A."/>
            <person name="James T.Y."/>
            <person name="Kamada T."/>
            <person name="Kilaru S."/>
            <person name="Kodira C."/>
            <person name="Kues U."/>
            <person name="Kupfer D."/>
            <person name="Kwan H.S."/>
            <person name="Lomsadze A."/>
            <person name="Li W."/>
            <person name="Lilly W.W."/>
            <person name="Ma L.J."/>
            <person name="Mackey A.J."/>
            <person name="Manning G."/>
            <person name="Martin F."/>
            <person name="Muraguchi H."/>
            <person name="Natvig D.O."/>
            <person name="Palmerini H."/>
            <person name="Ramesh M.A."/>
            <person name="Rehmeyer C.J."/>
            <person name="Roe B.A."/>
            <person name="Shenoy N."/>
            <person name="Stanke M."/>
            <person name="Ter-Hovhannisyan V."/>
            <person name="Tunlid A."/>
            <person name="Velagapudi R."/>
            <person name="Vision T.J."/>
            <person name="Zeng Q."/>
            <person name="Zolan M.E."/>
            <person name="Pukkila P.J."/>
        </authorList>
    </citation>
    <scope>NUCLEOTIDE SEQUENCE [LARGE SCALE GENOMIC DNA]</scope>
    <source>
        <strain evidence="3">Okayama-7 / 130 / ATCC MYA-4618 / FGSC 9003</strain>
    </source>
</reference>
<gene>
    <name evidence="2" type="ORF">CC1G_10787</name>
</gene>
<dbReference type="VEuPathDB" id="FungiDB:CC1G_10787"/>
<dbReference type="Proteomes" id="UP000001861">
    <property type="component" value="Unassembled WGS sequence"/>
</dbReference>
<comment type="caution">
    <text evidence="2">The sequence shown here is derived from an EMBL/GenBank/DDBJ whole genome shotgun (WGS) entry which is preliminary data.</text>
</comment>
<accession>A8NMH0</accession>
<feature type="compositionally biased region" description="Basic and acidic residues" evidence="1">
    <location>
        <begin position="40"/>
        <end position="69"/>
    </location>
</feature>
<dbReference type="RefSeq" id="XP_001834913.1">
    <property type="nucleotide sequence ID" value="XM_001834861.1"/>
</dbReference>
<proteinExistence type="predicted"/>
<organism evidence="2 3">
    <name type="scientific">Coprinopsis cinerea (strain Okayama-7 / 130 / ATCC MYA-4618 / FGSC 9003)</name>
    <name type="common">Inky cap fungus</name>
    <name type="synonym">Hormographiella aspergillata</name>
    <dbReference type="NCBI Taxonomy" id="240176"/>
    <lineage>
        <taxon>Eukaryota</taxon>
        <taxon>Fungi</taxon>
        <taxon>Dikarya</taxon>
        <taxon>Basidiomycota</taxon>
        <taxon>Agaricomycotina</taxon>
        <taxon>Agaricomycetes</taxon>
        <taxon>Agaricomycetidae</taxon>
        <taxon>Agaricales</taxon>
        <taxon>Agaricineae</taxon>
        <taxon>Psathyrellaceae</taxon>
        <taxon>Coprinopsis</taxon>
    </lineage>
</organism>
<protein>
    <submittedName>
        <fullName evidence="2">Uncharacterized protein</fullName>
    </submittedName>
</protein>
<dbReference type="GeneID" id="6011432"/>
<evidence type="ECO:0000256" key="1">
    <source>
        <dbReference type="SAM" id="MobiDB-lite"/>
    </source>
</evidence>
<dbReference type="AlphaFoldDB" id="A8NMH0"/>
<sequence>MARPRKYRTKKELKEANRKKNKAFYERNKEAINKRRKERRMQLKAREARKQARREARASERLPTGDKGEQSQSLIQGIEAARKAGRLFRNIIGSNGTEYVSSVCASVLEELRQERDIRQIRAFVEGKVEQIASLRRPLVAQQDLILQEAGIEKEFHEIASILREVDTVHALLEDLAAHLFDDGADFGQAYARGDLFFQQG</sequence>
<evidence type="ECO:0000313" key="3">
    <source>
        <dbReference type="Proteomes" id="UP000001861"/>
    </source>
</evidence>
<feature type="compositionally biased region" description="Basic and acidic residues" evidence="1">
    <location>
        <begin position="10"/>
        <end position="33"/>
    </location>
</feature>
<keyword evidence="3" id="KW-1185">Reference proteome</keyword>